<feature type="transmembrane region" description="Helical" evidence="1">
    <location>
        <begin position="448"/>
        <end position="466"/>
    </location>
</feature>
<feature type="domain" description="IcmF-related" evidence="3">
    <location>
        <begin position="504"/>
        <end position="817"/>
    </location>
</feature>
<keyword evidence="1" id="KW-0472">Membrane</keyword>
<protein>
    <submittedName>
        <fullName evidence="6">Type VI secretion system protein ImpL</fullName>
    </submittedName>
</protein>
<reference evidence="6 7" key="1">
    <citation type="submission" date="2018-07" db="EMBL/GenBank/DDBJ databases">
        <title>Genomic Encyclopedia of Type Strains, Phase IV (KMG-IV): sequencing the most valuable type-strain genomes for metagenomic binning, comparative biology and taxonomic classification.</title>
        <authorList>
            <person name="Goeker M."/>
        </authorList>
    </citation>
    <scope>NUCLEOTIDE SEQUENCE [LARGE SCALE GENOMIC DNA]</scope>
    <source>
        <strain evidence="6 7">DSM 103736</strain>
    </source>
</reference>
<organism evidence="6 7">
    <name type="scientific">Enterobacillus tribolii</name>
    <dbReference type="NCBI Taxonomy" id="1487935"/>
    <lineage>
        <taxon>Bacteria</taxon>
        <taxon>Pseudomonadati</taxon>
        <taxon>Pseudomonadota</taxon>
        <taxon>Gammaproteobacteria</taxon>
        <taxon>Enterobacterales</taxon>
        <taxon>Hafniaceae</taxon>
        <taxon>Enterobacillus</taxon>
    </lineage>
</organism>
<feature type="domain" description="Type VI secretion system component TssM1 helical" evidence="5">
    <location>
        <begin position="945"/>
        <end position="1006"/>
    </location>
</feature>
<dbReference type="EMBL" id="QRAP01000008">
    <property type="protein sequence ID" value="RDK87743.1"/>
    <property type="molecule type" value="Genomic_DNA"/>
</dbReference>
<evidence type="ECO:0000259" key="2">
    <source>
        <dbReference type="Pfam" id="PF06744"/>
    </source>
</evidence>
<gene>
    <name evidence="6" type="ORF">C8D90_10810</name>
</gene>
<keyword evidence="1" id="KW-0812">Transmembrane</keyword>
<feature type="transmembrane region" description="Helical" evidence="1">
    <location>
        <begin position="58"/>
        <end position="77"/>
    </location>
</feature>
<evidence type="ECO:0000259" key="5">
    <source>
        <dbReference type="Pfam" id="PF21070"/>
    </source>
</evidence>
<dbReference type="PANTHER" id="PTHR36153">
    <property type="entry name" value="INNER MEMBRANE PROTEIN-RELATED"/>
    <property type="match status" value="1"/>
</dbReference>
<feature type="transmembrane region" description="Helical" evidence="1">
    <location>
        <begin position="21"/>
        <end position="38"/>
    </location>
</feature>
<dbReference type="RefSeq" id="WP_115459510.1">
    <property type="nucleotide sequence ID" value="NZ_QRAP01000008.1"/>
</dbReference>
<sequence>MKVPGFFRVLKPALPRFKASALLLLVVAWCVAVFWVWWWGPEWEFGQQKPLATPLSRWLVTAVLVLIALGWLTLRILRRLQQLERLQKLSREEVKDPVSTDINHQRRYLTRWLLQLERHLNTRRYLYQLPWYLVIGSRASGKSTLLQEGQKLAPLFVPEKMKGEHSADLHVHCWAGEQAVMLDVDGLLIEQPLGQDADKPEVFGRLWRDLLKWLGEVRTRQPLNGVVLTVNIGEFMTLNKAQRDAWLATMRQRLQDLRLRLHCQLPVYVVLTHMDLFYGFDAMFQSLDKTQRESVLGVTFSQQPDVWRKELDAFWQGWIAKMNDAMPGMMINDVDGGQRSLLFSYVRQMYGLHEYVVQLLDGILFNDEHPPLLRGVYLTSARQSGQMDDLFVQSAAAQYHLGTQAFPTWPLGDSAPYFTHALFNSVLFSEPNLAGENTVWLEQSRRRLMCFSAVGGVALLCLFYGWHHYYQTNYRAGVEVLAQAKSFLEIPPPVETDNYGNLQLPLLNPIREATLAYGDYHERNALLADMGLYQGYKIGPYVEDTYLQLLQQRYLPALMNGLLKALNEAPAGSEEKLNILRVMRMLEDKSGRNKALIEQFMAERWSQRFSGQNSLQGQLMGHLEYALERTDWRTLRAQGNQEAISSFSPYAQPIRDAQRELSKLSIYQRVYQSLRAKSQQVLPSDLNLRDQIGANFDTVFTANNEKLLRIPQFLTSYGLKNYFVKQRDGLVELTAMDSWVLNLTQNVQYSEADRKEIQRHITEQYLSDYSATWRASMSNLEVLQFDDMQQVIAALEQVISGDQVFRRALQTLRDNTQAPALPEGIPDKARQEFLDTQDYRLFARISRDFAPENSVLMEQKDGSGVLQGVYQKLTDLHRYLLAIQNSPTPGKSALKAVQMRLSENSSDPIFAVQQMAKNLPDPLNRWVGELAEQAWRVVMIEAIQYLEIEWGNSVVKPWQTYLSGRYPFTPNARDDAPLSEFERFFKPGGTLDAFYQQNLKPFIENELTWGSDGQVLIRSDIRQQLEAAQKIRETFFTPQNGLGTQYAIETVELSSGKRRSVLNMDGQLLEYTHGRARTVHLVWPNSMRAGVESKLTLVPDISDKAPRSIGFIGPWAQLRLINSGQLTSVSEGSFNVRFNVDGGYMIYRVHVDASDNPFAGGLFSRFNLPETLY</sequence>
<dbReference type="InterPro" id="IPR017731">
    <property type="entry name" value="TssM1-like"/>
</dbReference>
<dbReference type="Pfam" id="PF14331">
    <property type="entry name" value="IcmF-related_N"/>
    <property type="match status" value="1"/>
</dbReference>
<dbReference type="InterPro" id="IPR048677">
    <property type="entry name" value="TssM1_hel"/>
</dbReference>
<dbReference type="InterPro" id="IPR010623">
    <property type="entry name" value="IcmF_C"/>
</dbReference>
<evidence type="ECO:0000313" key="7">
    <source>
        <dbReference type="Proteomes" id="UP000254848"/>
    </source>
</evidence>
<dbReference type="InterPro" id="IPR053156">
    <property type="entry name" value="T6SS_TssM-like"/>
</dbReference>
<keyword evidence="7" id="KW-1185">Reference proteome</keyword>
<evidence type="ECO:0000259" key="3">
    <source>
        <dbReference type="Pfam" id="PF06761"/>
    </source>
</evidence>
<dbReference type="Pfam" id="PF06761">
    <property type="entry name" value="IcmF-related"/>
    <property type="match status" value="1"/>
</dbReference>
<name>A0A370QHB7_9GAMM</name>
<proteinExistence type="predicted"/>
<accession>A0A370QHB7</accession>
<comment type="caution">
    <text evidence="6">The sequence shown here is derived from an EMBL/GenBank/DDBJ whole genome shotgun (WGS) entry which is preliminary data.</text>
</comment>
<keyword evidence="1" id="KW-1133">Transmembrane helix</keyword>
<dbReference type="PANTHER" id="PTHR36153:SF5">
    <property type="entry name" value="EXPORTED PROTEIN"/>
    <property type="match status" value="1"/>
</dbReference>
<feature type="domain" description="Type VI secretion system component TssM1 N-terminal" evidence="4">
    <location>
        <begin position="205"/>
        <end position="453"/>
    </location>
</feature>
<dbReference type="NCBIfam" id="TIGR03348">
    <property type="entry name" value="VI_IcmF"/>
    <property type="match status" value="1"/>
</dbReference>
<feature type="domain" description="Type VI secretion system IcmF C-terminal" evidence="2">
    <location>
        <begin position="1047"/>
        <end position="1152"/>
    </location>
</feature>
<dbReference type="Pfam" id="PF06744">
    <property type="entry name" value="IcmF_C"/>
    <property type="match status" value="1"/>
</dbReference>
<dbReference type="InterPro" id="IPR009612">
    <property type="entry name" value="IcmF-rel"/>
</dbReference>
<dbReference type="Proteomes" id="UP000254848">
    <property type="component" value="Unassembled WGS sequence"/>
</dbReference>
<evidence type="ECO:0000313" key="6">
    <source>
        <dbReference type="EMBL" id="RDK87743.1"/>
    </source>
</evidence>
<evidence type="ECO:0000256" key="1">
    <source>
        <dbReference type="SAM" id="Phobius"/>
    </source>
</evidence>
<evidence type="ECO:0000259" key="4">
    <source>
        <dbReference type="Pfam" id="PF14331"/>
    </source>
</evidence>
<dbReference type="InterPro" id="IPR025743">
    <property type="entry name" value="TssM1_N"/>
</dbReference>
<dbReference type="AlphaFoldDB" id="A0A370QHB7"/>
<dbReference type="OrthoDB" id="9758229at2"/>
<dbReference type="Pfam" id="PF21070">
    <property type="entry name" value="IcmF_helical"/>
    <property type="match status" value="1"/>
</dbReference>